<evidence type="ECO:0000313" key="1">
    <source>
        <dbReference type="EMBL" id="SIS76248.1"/>
    </source>
</evidence>
<protein>
    <submittedName>
        <fullName evidence="1">p2-like prophage tail protein X</fullName>
    </submittedName>
</protein>
<keyword evidence="2" id="KW-1185">Reference proteome</keyword>
<dbReference type="OrthoDB" id="8759063at2"/>
<organism evidence="1 2">
    <name type="scientific">Insolitispirillum peregrinum</name>
    <dbReference type="NCBI Taxonomy" id="80876"/>
    <lineage>
        <taxon>Bacteria</taxon>
        <taxon>Pseudomonadati</taxon>
        <taxon>Pseudomonadota</taxon>
        <taxon>Alphaproteobacteria</taxon>
        <taxon>Rhodospirillales</taxon>
        <taxon>Novispirillaceae</taxon>
        <taxon>Insolitispirillum</taxon>
    </lineage>
</organism>
<dbReference type="AlphaFoldDB" id="A0A1N7LQZ2"/>
<dbReference type="InterPro" id="IPR008861">
    <property type="entry name" value="GpX-like"/>
</dbReference>
<dbReference type="STRING" id="80876.SAMN05421779_103503"/>
<reference evidence="1 2" key="1">
    <citation type="submission" date="2017-01" db="EMBL/GenBank/DDBJ databases">
        <authorList>
            <person name="Mah S.A."/>
            <person name="Swanson W.J."/>
            <person name="Moy G.W."/>
            <person name="Vacquier V.D."/>
        </authorList>
    </citation>
    <scope>NUCLEOTIDE SEQUENCE [LARGE SCALE GENOMIC DNA]</scope>
    <source>
        <strain evidence="1 2">DSM 11589</strain>
    </source>
</reference>
<gene>
    <name evidence="1" type="ORF">SAMN05421779_103503</name>
</gene>
<dbReference type="EMBL" id="FTOA01000003">
    <property type="protein sequence ID" value="SIS76248.1"/>
    <property type="molecule type" value="Genomic_DNA"/>
</dbReference>
<sequence>MRTYAVDQDGIRLDRVVLDAYGTLAGAYEAVIEANPGLAGRIQALMAGDVVNLPSLPNPVQGAALPQRLFD</sequence>
<name>A0A1N7LQZ2_9PROT</name>
<accession>A0A1N7LQZ2</accession>
<evidence type="ECO:0000313" key="2">
    <source>
        <dbReference type="Proteomes" id="UP000185678"/>
    </source>
</evidence>
<proteinExistence type="predicted"/>
<dbReference type="Pfam" id="PF05489">
    <property type="entry name" value="Phage_tail_X"/>
    <property type="match status" value="1"/>
</dbReference>
<dbReference type="RefSeq" id="WP_076400213.1">
    <property type="nucleotide sequence ID" value="NZ_FTOA01000003.1"/>
</dbReference>
<dbReference type="Proteomes" id="UP000185678">
    <property type="component" value="Unassembled WGS sequence"/>
</dbReference>